<evidence type="ECO:0000313" key="3">
    <source>
        <dbReference type="Proteomes" id="UP000192277"/>
    </source>
</evidence>
<dbReference type="Pfam" id="PF17677">
    <property type="entry name" value="Glyco_hydro38C2"/>
    <property type="match status" value="1"/>
</dbReference>
<keyword evidence="3" id="KW-1185">Reference proteome</keyword>
<evidence type="ECO:0000259" key="1">
    <source>
        <dbReference type="Pfam" id="PF17677"/>
    </source>
</evidence>
<dbReference type="InterPro" id="IPR011013">
    <property type="entry name" value="Gal_mutarotase_sf_dom"/>
</dbReference>
<evidence type="ECO:0000313" key="2">
    <source>
        <dbReference type="EMBL" id="OQP39378.1"/>
    </source>
</evidence>
<organism evidence="2 3">
    <name type="scientific">Niastella koreensis</name>
    <dbReference type="NCBI Taxonomy" id="354356"/>
    <lineage>
        <taxon>Bacteria</taxon>
        <taxon>Pseudomonadati</taxon>
        <taxon>Bacteroidota</taxon>
        <taxon>Chitinophagia</taxon>
        <taxon>Chitinophagales</taxon>
        <taxon>Chitinophagaceae</taxon>
        <taxon>Niastella</taxon>
    </lineage>
</organism>
<dbReference type="EMBL" id="LWBO01000084">
    <property type="protein sequence ID" value="OQP39378.1"/>
    <property type="molecule type" value="Genomic_DNA"/>
</dbReference>
<reference evidence="2 3" key="1">
    <citation type="submission" date="2016-04" db="EMBL/GenBank/DDBJ databases">
        <authorList>
            <person name="Chen L."/>
            <person name="Zhuang W."/>
            <person name="Wang G."/>
        </authorList>
    </citation>
    <scope>NUCLEOTIDE SEQUENCE [LARGE SCALE GENOMIC DNA]</scope>
    <source>
        <strain evidence="3">GR20</strain>
    </source>
</reference>
<comment type="caution">
    <text evidence="2">The sequence shown here is derived from an EMBL/GenBank/DDBJ whole genome shotgun (WGS) entry which is preliminary data.</text>
</comment>
<dbReference type="Proteomes" id="UP000192277">
    <property type="component" value="Unassembled WGS sequence"/>
</dbReference>
<dbReference type="Gene3D" id="2.60.40.2220">
    <property type="match status" value="1"/>
</dbReference>
<sequence length="117" mass="12987">MVVHEKYNAATANRFGMEQNRPLIAAPVKSNPIQQSLISLDNPNVVITALKVSDDNQALIVRLRSLSNKTEKITLRYPATQPKSVFICTPGETPLQKSTGTVEMPQYGTVSLWMVFQ</sequence>
<proteinExistence type="predicted"/>
<protein>
    <recommendedName>
        <fullName evidence="1">Glycosyl hydrolases family 38 C-terminal domain-containing protein</fullName>
    </recommendedName>
</protein>
<dbReference type="InterPro" id="IPR041147">
    <property type="entry name" value="GH38_C"/>
</dbReference>
<name>A0ABX3NMQ4_9BACT</name>
<feature type="domain" description="Glycosyl hydrolases family 38 C-terminal" evidence="1">
    <location>
        <begin position="44"/>
        <end position="99"/>
    </location>
</feature>
<gene>
    <name evidence="2" type="ORF">A4D02_18855</name>
</gene>
<dbReference type="SUPFAM" id="SSF74650">
    <property type="entry name" value="Galactose mutarotase-like"/>
    <property type="match status" value="1"/>
</dbReference>
<accession>A0ABX3NMQ4</accession>